<feature type="transmembrane region" description="Helical" evidence="1">
    <location>
        <begin position="122"/>
        <end position="145"/>
    </location>
</feature>
<evidence type="ECO:0000313" key="3">
    <source>
        <dbReference type="Proteomes" id="UP000276133"/>
    </source>
</evidence>
<dbReference type="AlphaFoldDB" id="A0A3M7P9D3"/>
<accession>A0A3M7P9D3</accession>
<keyword evidence="1" id="KW-0812">Transmembrane</keyword>
<keyword evidence="1" id="KW-0472">Membrane</keyword>
<keyword evidence="3" id="KW-1185">Reference proteome</keyword>
<organism evidence="2 3">
    <name type="scientific">Brachionus plicatilis</name>
    <name type="common">Marine rotifer</name>
    <name type="synonym">Brachionus muelleri</name>
    <dbReference type="NCBI Taxonomy" id="10195"/>
    <lineage>
        <taxon>Eukaryota</taxon>
        <taxon>Metazoa</taxon>
        <taxon>Spiralia</taxon>
        <taxon>Gnathifera</taxon>
        <taxon>Rotifera</taxon>
        <taxon>Eurotatoria</taxon>
        <taxon>Monogononta</taxon>
        <taxon>Pseudotrocha</taxon>
        <taxon>Ploima</taxon>
        <taxon>Brachionidae</taxon>
        <taxon>Brachionus</taxon>
    </lineage>
</organism>
<proteinExistence type="predicted"/>
<evidence type="ECO:0000313" key="2">
    <source>
        <dbReference type="EMBL" id="RMZ95668.1"/>
    </source>
</evidence>
<keyword evidence="1" id="KW-1133">Transmembrane helix</keyword>
<gene>
    <name evidence="2" type="ORF">BpHYR1_006862</name>
</gene>
<comment type="caution">
    <text evidence="2">The sequence shown here is derived from an EMBL/GenBank/DDBJ whole genome shotgun (WGS) entry which is preliminary data.</text>
</comment>
<dbReference type="Proteomes" id="UP000276133">
    <property type="component" value="Unassembled WGS sequence"/>
</dbReference>
<name>A0A3M7P9D3_BRAPC</name>
<dbReference type="EMBL" id="REGN01012354">
    <property type="protein sequence ID" value="RMZ95668.1"/>
    <property type="molecule type" value="Genomic_DNA"/>
</dbReference>
<reference evidence="2 3" key="1">
    <citation type="journal article" date="2018" name="Sci. Rep.">
        <title>Genomic signatures of local adaptation to the degree of environmental predictability in rotifers.</title>
        <authorList>
            <person name="Franch-Gras L."/>
            <person name="Hahn C."/>
            <person name="Garcia-Roger E.M."/>
            <person name="Carmona M.J."/>
            <person name="Serra M."/>
            <person name="Gomez A."/>
        </authorList>
    </citation>
    <scope>NUCLEOTIDE SEQUENCE [LARGE SCALE GENOMIC DNA]</scope>
    <source>
        <strain evidence="2">HYR1</strain>
    </source>
</reference>
<sequence>MVGKRLPLWAFRTQTRENPLNSTKIPINQITNKKTLCYLDEKQPKWPPSDDYYYDFSHYSDYEPEYYAEAGPNAETTTQLSTTTTKTTDLIFKKIEFNLTTNKTKANLESETATLSMNSRTVIIVAQIVVAFLFVLIGVGVFLVVRQSTTIDKNQFFLSKNEINILFVKPTANVGV</sequence>
<evidence type="ECO:0000256" key="1">
    <source>
        <dbReference type="SAM" id="Phobius"/>
    </source>
</evidence>
<protein>
    <submittedName>
        <fullName evidence="2">Uncharacterized protein</fullName>
    </submittedName>
</protein>